<evidence type="ECO:0000313" key="1">
    <source>
        <dbReference type="EMBL" id="GAI10449.1"/>
    </source>
</evidence>
<comment type="caution">
    <text evidence="1">The sequence shown here is derived from an EMBL/GenBank/DDBJ whole genome shotgun (WGS) entry which is preliminary data.</text>
</comment>
<protein>
    <submittedName>
        <fullName evidence="1">Uncharacterized protein</fullName>
    </submittedName>
</protein>
<proteinExistence type="predicted"/>
<organism evidence="1">
    <name type="scientific">marine sediment metagenome</name>
    <dbReference type="NCBI Taxonomy" id="412755"/>
    <lineage>
        <taxon>unclassified sequences</taxon>
        <taxon>metagenomes</taxon>
        <taxon>ecological metagenomes</taxon>
    </lineage>
</organism>
<reference evidence="1" key="1">
    <citation type="journal article" date="2014" name="Front. Microbiol.">
        <title>High frequency of phylogenetically diverse reductive dehalogenase-homologous genes in deep subseafloor sedimentary metagenomes.</title>
        <authorList>
            <person name="Kawai M."/>
            <person name="Futagami T."/>
            <person name="Toyoda A."/>
            <person name="Takaki Y."/>
            <person name="Nishi S."/>
            <person name="Hori S."/>
            <person name="Arai W."/>
            <person name="Tsubouchi T."/>
            <person name="Morono Y."/>
            <person name="Uchiyama I."/>
            <person name="Ito T."/>
            <person name="Fujiyama A."/>
            <person name="Inagaki F."/>
            <person name="Takami H."/>
        </authorList>
    </citation>
    <scope>NUCLEOTIDE SEQUENCE</scope>
    <source>
        <strain evidence="1">Expedition CK06-06</strain>
    </source>
</reference>
<dbReference type="AlphaFoldDB" id="X1MVT0"/>
<dbReference type="EMBL" id="BARV01003692">
    <property type="protein sequence ID" value="GAI10449.1"/>
    <property type="molecule type" value="Genomic_DNA"/>
</dbReference>
<accession>X1MVT0</accession>
<sequence>MELTMAMEIKEKHNCPPHHWVIDCNDVGHCIYCPEVRDFRKLQRREATLGALRTRGSYEGTSKVT</sequence>
<name>X1MVT0_9ZZZZ</name>
<gene>
    <name evidence="1" type="ORF">S06H3_08669</name>
</gene>
<feature type="non-terminal residue" evidence="1">
    <location>
        <position position="65"/>
    </location>
</feature>